<dbReference type="Proteomes" id="UP000189513">
    <property type="component" value="Unassembled WGS sequence"/>
</dbReference>
<evidence type="ECO:0000313" key="1">
    <source>
        <dbReference type="EMBL" id="ONH67646.1"/>
    </source>
</evidence>
<sequence length="379" mass="43285">MLRQSTVQVQRQLVRHSSTTSSYSTQISRAREACASSLRQYDKSSYILSAYIPSPARDCFIALRAFNIEVSKITGNEESQVNKKLRSTIGVSSTDLRIKFWEETLYKIFQNPGSDQVVGEPVALLLRDSLRNGLNLDVSYLNQILMSRNEFLKRQQFQTVDELCGYGEGLYSQLNYLVQNLLLSDQLSPSTVALVEESEKLRNLITEIAAHLGQATGVASMVLATEYNAKVQDKVYLPVDVMSRFELSQEDVLRLYQGHLEEDKATKNDVELLLRDVVYETCITANDHLLTARSKLEEVKTTTKEIIKSQSQPLVNQKSGSWKKSLPDCLFVPFMNAVPLSLYLSSLEKHDFDLVKNKIQNPYWKLVWRTFRSYQTRKI</sequence>
<dbReference type="VEuPathDB" id="FungiDB:BON22_2811"/>
<keyword evidence="2" id="KW-1185">Reference proteome</keyword>
<accession>A0A1V2L8M1</accession>
<name>A0A1V2L8M1_CYBFA</name>
<dbReference type="OMA" id="MINAREQ"/>
<reference evidence="2" key="1">
    <citation type="journal article" date="2017" name="Genome Announc.">
        <title>Genome sequences of Cyberlindnera fabianii 65, Pichia kudriavzevii 129, and Saccharomyces cerevisiae 131 isolated from fermented masau fruits in Zimbabwe.</title>
        <authorList>
            <person name="van Rijswijck I.M.H."/>
            <person name="Derks M.F.L."/>
            <person name="Abee T."/>
            <person name="de Ridder D."/>
            <person name="Smid E.J."/>
        </authorList>
    </citation>
    <scope>NUCLEOTIDE SEQUENCE [LARGE SCALE GENOMIC DNA]</scope>
    <source>
        <strain evidence="2">65</strain>
    </source>
</reference>
<protein>
    <submittedName>
        <fullName evidence="1">NADH dehydrogenase (Ubiquinone) complex I, assembly factor 6</fullName>
    </submittedName>
</protein>
<gene>
    <name evidence="1" type="ORF">BON22_2811</name>
</gene>
<dbReference type="Pfam" id="PF00494">
    <property type="entry name" value="SQS_PSY"/>
    <property type="match status" value="1"/>
</dbReference>
<dbReference type="STRING" id="36022.A0A1V2L8M1"/>
<keyword evidence="1" id="KW-0830">Ubiquinone</keyword>
<organism evidence="1 2">
    <name type="scientific">Cyberlindnera fabianii</name>
    <name type="common">Yeast</name>
    <name type="synonym">Hansenula fabianii</name>
    <dbReference type="NCBI Taxonomy" id="36022"/>
    <lineage>
        <taxon>Eukaryota</taxon>
        <taxon>Fungi</taxon>
        <taxon>Dikarya</taxon>
        <taxon>Ascomycota</taxon>
        <taxon>Saccharomycotina</taxon>
        <taxon>Saccharomycetes</taxon>
        <taxon>Phaffomycetales</taxon>
        <taxon>Phaffomycetaceae</taxon>
        <taxon>Cyberlindnera</taxon>
    </lineage>
</organism>
<dbReference type="AlphaFoldDB" id="A0A1V2L8M1"/>
<proteinExistence type="predicted"/>
<dbReference type="SUPFAM" id="SSF48576">
    <property type="entry name" value="Terpenoid synthases"/>
    <property type="match status" value="1"/>
</dbReference>
<dbReference type="EMBL" id="MPUK01000004">
    <property type="protein sequence ID" value="ONH67646.1"/>
    <property type="molecule type" value="Genomic_DNA"/>
</dbReference>
<dbReference type="InterPro" id="IPR002060">
    <property type="entry name" value="Squ/phyt_synthse"/>
</dbReference>
<dbReference type="Gene3D" id="1.10.600.10">
    <property type="entry name" value="Farnesyl Diphosphate Synthase"/>
    <property type="match status" value="1"/>
</dbReference>
<comment type="caution">
    <text evidence="1">The sequence shown here is derived from an EMBL/GenBank/DDBJ whole genome shotgun (WGS) entry which is preliminary data.</text>
</comment>
<dbReference type="InterPro" id="IPR008949">
    <property type="entry name" value="Isoprenoid_synthase_dom_sf"/>
</dbReference>
<evidence type="ECO:0000313" key="2">
    <source>
        <dbReference type="Proteomes" id="UP000189513"/>
    </source>
</evidence>